<proteinExistence type="predicted"/>
<evidence type="ECO:0000313" key="4">
    <source>
        <dbReference type="EMBL" id="WOO43665.1"/>
    </source>
</evidence>
<protein>
    <submittedName>
        <fullName evidence="4">Uncharacterized protein</fullName>
    </submittedName>
</protein>
<evidence type="ECO:0000259" key="2">
    <source>
        <dbReference type="Pfam" id="PF19190"/>
    </source>
</evidence>
<feature type="domain" description="Golvesin/Xly CBD-like" evidence="3">
    <location>
        <begin position="964"/>
        <end position="1094"/>
    </location>
</feature>
<feature type="domain" description="BACON" evidence="2">
    <location>
        <begin position="579"/>
        <end position="636"/>
    </location>
</feature>
<keyword evidence="1" id="KW-0732">Signal</keyword>
<dbReference type="Pfam" id="PF19190">
    <property type="entry name" value="BACON_2"/>
    <property type="match status" value="1"/>
</dbReference>
<sequence>MKEYLVRFIACLAILCCPAIAWSAFTITTTPLLETCGITTDYSNSAADVTLEYKLSSSSTWKDAYPLIWDPNGGHFAGSIVNLEEETTYNVRVRYFVGGSMVDEEEATFTTWTKTENLPIKTTYQITDLYDPTTDTNLVVSSGGNATDGWVKIVGDGTTVIDAGYVEDYALQIANWKGYIILENLIIRGGRLHGIRGFQNHHIRIVNCDISGWGRQPEAQPRSNGRWYENNTNNLINYDSAIYLKQSGVILVERCYVHDPRPTSNAWSDGAGSNHPNGPNAFYAWGNHPTASVRGQIVVRYNDFIGSDAKRWNDAIEGDYNGSAAGGFHSNSDIYGNFLAYGNDDGTEIDGGQTNVKFFRNRVEGTYAGMSVAPTMRGPSYVFQNLFVNLGDIHGNKNTAIKAGYGSPNPPLSPFLAFNNTSHNASLGIGGSGGVTGKYQARTRNNLFYTWTTYSGGKYGITDNYKDPLSDYDYDMIINTAYANNQGQLNVASGQEPNGILDKLPTFESIPDGDFNLATGSEGIDAGEIIPNFSDGYVGTAPDMGALEHGSNAMLPHRPINQRSDVSEVEVIYKPNSYATTANVTITNPDAAITYTILKNDAFDWLTVTPASGTLPASGSLQFSVTVDHTIAAQRTPASYNSSAPDDILRGAFIVKLNDGFSIPIAVYGEKSDDPQPPGSTPDDIILDNESLTGVSFIGAWTDSSWTSGYYGTNYSHDGDTNKGNKSATFTPQILETGSYEVSVWWTSDTNRASNVPIDVVHANGTDAVQVDQTANGGAWVTIGTYTFNVGSSGYVEIGTTGTNGYVIVDAVKFAYVPTEIIMDNTDMTGVAFTGSWTSSTYTAGYYGSDYSHDGDTAKGSKSVTYTPQIPITGTYQVSARWTSDSSRASNAPIDITHAYGVDYLVVDQQVDGGVWVPLSTQGTQGTYQFNAGTSGNIMISNTGTNGYVIADGIRLTYVGPPEIIMDSSDSSGITLTGSWNSSTYHSGYIGTNYYHDGNTAKGSKSVTYTPTLPNAGNYEVFARWTAANDRSNNVPFEVVSTAGTQTVYKDQTIDDATWVLIGVFNFDAGSTGSVTIKNDGTSGFVIADGVKFVPAP</sequence>
<dbReference type="CDD" id="cd14488">
    <property type="entry name" value="CBM6-CBM35-CBM36_like_2"/>
    <property type="match status" value="3"/>
</dbReference>
<dbReference type="SUPFAM" id="SSF51126">
    <property type="entry name" value="Pectin lyase-like"/>
    <property type="match status" value="2"/>
</dbReference>
<organism evidence="4 5">
    <name type="scientific">Rubellicoccus peritrichatus</name>
    <dbReference type="NCBI Taxonomy" id="3080537"/>
    <lineage>
        <taxon>Bacteria</taxon>
        <taxon>Pseudomonadati</taxon>
        <taxon>Verrucomicrobiota</taxon>
        <taxon>Opitutia</taxon>
        <taxon>Puniceicoccales</taxon>
        <taxon>Cerasicoccaceae</taxon>
        <taxon>Rubellicoccus</taxon>
    </lineage>
</organism>
<gene>
    <name evidence="4" type="ORF">RZN69_11245</name>
</gene>
<dbReference type="InterPro" id="IPR033803">
    <property type="entry name" value="CBD-like_Golvesin-Xly"/>
</dbReference>
<evidence type="ECO:0000256" key="1">
    <source>
        <dbReference type="SAM" id="SignalP"/>
    </source>
</evidence>
<dbReference type="Pfam" id="PF25275">
    <property type="entry name" value="Golvesin_C"/>
    <property type="match status" value="3"/>
</dbReference>
<accession>A0AAQ3QYC2</accession>
<feature type="chain" id="PRO_5042890694" evidence="1">
    <location>
        <begin position="24"/>
        <end position="1097"/>
    </location>
</feature>
<dbReference type="InterPro" id="IPR024361">
    <property type="entry name" value="BACON"/>
</dbReference>
<evidence type="ECO:0000259" key="3">
    <source>
        <dbReference type="Pfam" id="PF25275"/>
    </source>
</evidence>
<feature type="domain" description="Golvesin/Xly CBD-like" evidence="3">
    <location>
        <begin position="685"/>
        <end position="815"/>
    </location>
</feature>
<dbReference type="KEGG" id="puo:RZN69_11245"/>
<evidence type="ECO:0000313" key="5">
    <source>
        <dbReference type="Proteomes" id="UP001304300"/>
    </source>
</evidence>
<dbReference type="Proteomes" id="UP001304300">
    <property type="component" value="Chromosome"/>
</dbReference>
<name>A0AAQ3QYC2_9BACT</name>
<dbReference type="InterPro" id="IPR011050">
    <property type="entry name" value="Pectin_lyase_fold/virulence"/>
</dbReference>
<dbReference type="EMBL" id="CP136920">
    <property type="protein sequence ID" value="WOO43665.1"/>
    <property type="molecule type" value="Genomic_DNA"/>
</dbReference>
<feature type="signal peptide" evidence="1">
    <location>
        <begin position="1"/>
        <end position="23"/>
    </location>
</feature>
<dbReference type="RefSeq" id="WP_317836250.1">
    <property type="nucleotide sequence ID" value="NZ_CP136920.1"/>
</dbReference>
<reference evidence="4 5" key="1">
    <citation type="submission" date="2023-10" db="EMBL/GenBank/DDBJ databases">
        <title>Rubellicoccus peritrichatus gen. nov., sp. nov., isolated from an algae of coral reef tank.</title>
        <authorList>
            <person name="Luo J."/>
        </authorList>
    </citation>
    <scope>NUCLEOTIDE SEQUENCE [LARGE SCALE GENOMIC DNA]</scope>
    <source>
        <strain evidence="4 5">CR14</strain>
    </source>
</reference>
<keyword evidence="5" id="KW-1185">Reference proteome</keyword>
<feature type="domain" description="Golvesin/Xly CBD-like" evidence="3">
    <location>
        <begin position="821"/>
        <end position="957"/>
    </location>
</feature>
<dbReference type="AlphaFoldDB" id="A0AAQ3QYC2"/>